<keyword evidence="2" id="KW-0472">Membrane</keyword>
<dbReference type="AlphaFoldDB" id="A0A4Z2IPM9"/>
<feature type="chain" id="PRO_5021380543" evidence="3">
    <location>
        <begin position="16"/>
        <end position="445"/>
    </location>
</feature>
<protein>
    <submittedName>
        <fullName evidence="4">Uncharacterized protein</fullName>
    </submittedName>
</protein>
<comment type="caution">
    <text evidence="4">The sequence shown here is derived from an EMBL/GenBank/DDBJ whole genome shotgun (WGS) entry which is preliminary data.</text>
</comment>
<keyword evidence="5" id="KW-1185">Reference proteome</keyword>
<reference evidence="4 5" key="1">
    <citation type="submission" date="2019-03" db="EMBL/GenBank/DDBJ databases">
        <title>First draft genome of Liparis tanakae, snailfish: a comprehensive survey of snailfish specific genes.</title>
        <authorList>
            <person name="Kim W."/>
            <person name="Song I."/>
            <person name="Jeong J.-H."/>
            <person name="Kim D."/>
            <person name="Kim S."/>
            <person name="Ryu S."/>
            <person name="Song J.Y."/>
            <person name="Lee S.K."/>
        </authorList>
    </citation>
    <scope>NUCLEOTIDE SEQUENCE [LARGE SCALE GENOMIC DNA]</scope>
    <source>
        <tissue evidence="4">Muscle</tissue>
    </source>
</reference>
<accession>A0A4Z2IPM9</accession>
<keyword evidence="2" id="KW-1133">Transmembrane helix</keyword>
<dbReference type="OrthoDB" id="10511633at2759"/>
<dbReference type="Proteomes" id="UP000314294">
    <property type="component" value="Unassembled WGS sequence"/>
</dbReference>
<organism evidence="4 5">
    <name type="scientific">Liparis tanakae</name>
    <name type="common">Tanaka's snailfish</name>
    <dbReference type="NCBI Taxonomy" id="230148"/>
    <lineage>
        <taxon>Eukaryota</taxon>
        <taxon>Metazoa</taxon>
        <taxon>Chordata</taxon>
        <taxon>Craniata</taxon>
        <taxon>Vertebrata</taxon>
        <taxon>Euteleostomi</taxon>
        <taxon>Actinopterygii</taxon>
        <taxon>Neopterygii</taxon>
        <taxon>Teleostei</taxon>
        <taxon>Neoteleostei</taxon>
        <taxon>Acanthomorphata</taxon>
        <taxon>Eupercaria</taxon>
        <taxon>Perciformes</taxon>
        <taxon>Cottioidei</taxon>
        <taxon>Cottales</taxon>
        <taxon>Liparidae</taxon>
        <taxon>Liparis</taxon>
    </lineage>
</organism>
<feature type="transmembrane region" description="Helical" evidence="2">
    <location>
        <begin position="391"/>
        <end position="413"/>
    </location>
</feature>
<evidence type="ECO:0000256" key="2">
    <source>
        <dbReference type="SAM" id="Phobius"/>
    </source>
</evidence>
<sequence>MAAMFVLLLNRQCQGLGFVDWIGKADCGGLGMAGLSTLSEVSEEPTATSSSSQAAVDTQPAHVPLNTASQSHLSHRRAPLMPSDAADSRSREAGCHGKPDSYSLLRHRVASLFCFRESDRKPLITMMDTLKKQACLWQVTRQWMHWPLYTSTKKKTVLDQAEERAVRTRCVASCGLLALEGREDLDKKKNTERAIPRAARLPWVFRESTQPRQSPFYSVVVVMVLVYSQKRPHVEEGVLTQESPICPVVELSNLASVQSMTGEEGRVGLDLVGDVGFWEELSGLVAVSAKDHILGLLLDGRGKLPTRSGDSTRVVLLLLPSEFSLLPGRTESVLFDLSKASWACRAKARLFSELSNSPPAPTLPLWSLLPSVTLFSFLSLLLALANHVETCVSVILVMMASMIFSPLVGYGFFLCSLSQAFKVLVLSRVAFLGLAGSPYWNCPYG</sequence>
<feature type="signal peptide" evidence="3">
    <location>
        <begin position="1"/>
        <end position="15"/>
    </location>
</feature>
<feature type="region of interest" description="Disordered" evidence="1">
    <location>
        <begin position="68"/>
        <end position="96"/>
    </location>
</feature>
<dbReference type="EMBL" id="SRLO01000061">
    <property type="protein sequence ID" value="TNN79771.1"/>
    <property type="molecule type" value="Genomic_DNA"/>
</dbReference>
<keyword evidence="2" id="KW-0812">Transmembrane</keyword>
<keyword evidence="3" id="KW-0732">Signal</keyword>
<evidence type="ECO:0000313" key="5">
    <source>
        <dbReference type="Proteomes" id="UP000314294"/>
    </source>
</evidence>
<gene>
    <name evidence="4" type="ORF">EYF80_010005</name>
</gene>
<evidence type="ECO:0000256" key="1">
    <source>
        <dbReference type="SAM" id="MobiDB-lite"/>
    </source>
</evidence>
<feature type="transmembrane region" description="Helical" evidence="2">
    <location>
        <begin position="363"/>
        <end position="384"/>
    </location>
</feature>
<evidence type="ECO:0000313" key="4">
    <source>
        <dbReference type="EMBL" id="TNN79771.1"/>
    </source>
</evidence>
<proteinExistence type="predicted"/>
<name>A0A4Z2IPM9_9TELE</name>
<feature type="compositionally biased region" description="Basic and acidic residues" evidence="1">
    <location>
        <begin position="86"/>
        <end position="96"/>
    </location>
</feature>
<evidence type="ECO:0000256" key="3">
    <source>
        <dbReference type="SAM" id="SignalP"/>
    </source>
</evidence>